<reference evidence="3" key="1">
    <citation type="submission" date="2022-08" db="EMBL/GenBank/DDBJ databases">
        <authorList>
            <consortium name="DOE Joint Genome Institute"/>
            <person name="Min B."/>
            <person name="Riley R."/>
            <person name="Sierra-Patev S."/>
            <person name="Naranjo-Ortiz M."/>
            <person name="Looney B."/>
            <person name="Konkel Z."/>
            <person name="Slot J.C."/>
            <person name="Sakamoto Y."/>
            <person name="Steenwyk J.L."/>
            <person name="Rokas A."/>
            <person name="Carro J."/>
            <person name="Camarero S."/>
            <person name="Ferreira P."/>
            <person name="Molpeceres G."/>
            <person name="Ruiz-Duenas F.J."/>
            <person name="Serrano A."/>
            <person name="Henrissat B."/>
            <person name="Drula E."/>
            <person name="Hughes K.W."/>
            <person name="Mata J.L."/>
            <person name="Ishikawa N.K."/>
            <person name="Vargas-Isla R."/>
            <person name="Ushijima S."/>
            <person name="Smith C.A."/>
            <person name="Ahrendt S."/>
            <person name="Andreopoulos W."/>
            <person name="He G."/>
            <person name="Labutti K."/>
            <person name="Lipzen A."/>
            <person name="Ng V."/>
            <person name="Sandor L."/>
            <person name="Barry K."/>
            <person name="Martinez A.T."/>
            <person name="Xiao Y."/>
            <person name="Gibbons J.G."/>
            <person name="Terashima K."/>
            <person name="Hibbett D.S."/>
            <person name="Grigoriev I.V."/>
        </authorList>
    </citation>
    <scope>NUCLEOTIDE SEQUENCE</scope>
    <source>
        <strain evidence="3">TFB9207</strain>
    </source>
</reference>
<feature type="signal peptide" evidence="2">
    <location>
        <begin position="1"/>
        <end position="23"/>
    </location>
</feature>
<feature type="region of interest" description="Disordered" evidence="1">
    <location>
        <begin position="246"/>
        <end position="304"/>
    </location>
</feature>
<dbReference type="EMBL" id="MU806575">
    <property type="protein sequence ID" value="KAJ3834142.1"/>
    <property type="molecule type" value="Genomic_DNA"/>
</dbReference>
<proteinExistence type="predicted"/>
<sequence length="465" mass="52223">MRSPIIYAFSIAVTLLGVASVVASPLPANVQPPADVPPPDDVPPSADAAEDLPVGVPTLTIRIGLFDPIKKSWVPLEADRDQRLKADYAPCISTTVCLHLQRSGSEERVVNIPPKLFDPEPTEPVSRNQLSSRAFTRRNLDSAYYEELDVGVLPSRLQNSESRLVKKGLMNLKELEEYGLGKESTSFAQGGTPFALAALSLIYSKGALCRRSKEVSKTFKEVYAQTANLLVTLKADATDGGFIMLQKSRAHRREQAEYNRRRGSKRKQPETSPSQNPPVPFPASNNNRGTDENRSPEKSENKPKKASIVQIPFWIGLFNVSNKKHVPLLGTDQIERLDAQYLLCFSNHFCPYYDSEGHVTYTSPQLLKNARGQSQIDRRYHKKLDVGLKAMNIRLWRTSTLQHFADGIKEWCESNTEKFNDGKSFILALMDHYESEKALLWPESKTFKEVREEISTLLDSLKEPH</sequence>
<feature type="chain" id="PRO_5041340344" evidence="2">
    <location>
        <begin position="24"/>
        <end position="465"/>
    </location>
</feature>
<keyword evidence="2" id="KW-0732">Signal</keyword>
<organism evidence="3 4">
    <name type="scientific">Lentinula raphanica</name>
    <dbReference type="NCBI Taxonomy" id="153919"/>
    <lineage>
        <taxon>Eukaryota</taxon>
        <taxon>Fungi</taxon>
        <taxon>Dikarya</taxon>
        <taxon>Basidiomycota</taxon>
        <taxon>Agaricomycotina</taxon>
        <taxon>Agaricomycetes</taxon>
        <taxon>Agaricomycetidae</taxon>
        <taxon>Agaricales</taxon>
        <taxon>Marasmiineae</taxon>
        <taxon>Omphalotaceae</taxon>
        <taxon>Lentinula</taxon>
    </lineage>
</organism>
<evidence type="ECO:0000313" key="4">
    <source>
        <dbReference type="Proteomes" id="UP001163846"/>
    </source>
</evidence>
<evidence type="ECO:0000313" key="3">
    <source>
        <dbReference type="EMBL" id="KAJ3834142.1"/>
    </source>
</evidence>
<feature type="compositionally biased region" description="Basic and acidic residues" evidence="1">
    <location>
        <begin position="289"/>
        <end position="303"/>
    </location>
</feature>
<evidence type="ECO:0000256" key="2">
    <source>
        <dbReference type="SAM" id="SignalP"/>
    </source>
</evidence>
<name>A0AA38P0P2_9AGAR</name>
<keyword evidence="4" id="KW-1185">Reference proteome</keyword>
<accession>A0AA38P0P2</accession>
<evidence type="ECO:0000256" key="1">
    <source>
        <dbReference type="SAM" id="MobiDB-lite"/>
    </source>
</evidence>
<gene>
    <name evidence="3" type="ORF">F5878DRAFT_373013</name>
</gene>
<dbReference type="AlphaFoldDB" id="A0AA38P0P2"/>
<dbReference type="Proteomes" id="UP001163846">
    <property type="component" value="Unassembled WGS sequence"/>
</dbReference>
<comment type="caution">
    <text evidence="3">The sequence shown here is derived from an EMBL/GenBank/DDBJ whole genome shotgun (WGS) entry which is preliminary data.</text>
</comment>
<protein>
    <submittedName>
        <fullName evidence="3">Uncharacterized protein</fullName>
    </submittedName>
</protein>